<dbReference type="EMBL" id="QXGF01001730">
    <property type="protein sequence ID" value="KAE8928148.1"/>
    <property type="molecule type" value="Genomic_DNA"/>
</dbReference>
<reference evidence="2 3" key="1">
    <citation type="submission" date="2018-08" db="EMBL/GenBank/DDBJ databases">
        <title>Genomic investigation of the strawberry pathogen Phytophthora fragariae indicates pathogenicity is determined by transcriptional variation in three key races.</title>
        <authorList>
            <person name="Adams T.M."/>
            <person name="Armitage A.D."/>
            <person name="Sobczyk M.K."/>
            <person name="Bates H.J."/>
            <person name="Dunwell J.M."/>
            <person name="Nellist C.F."/>
            <person name="Harrison R.J."/>
        </authorList>
    </citation>
    <scope>NUCLEOTIDE SEQUENCE [LARGE SCALE GENOMIC DNA]</scope>
    <source>
        <strain evidence="2 3">NOV-9</strain>
    </source>
</reference>
<dbReference type="AlphaFoldDB" id="A0A6A3EDB9"/>
<comment type="caution">
    <text evidence="2">The sequence shown here is derived from an EMBL/GenBank/DDBJ whole genome shotgun (WGS) entry which is preliminary data.</text>
</comment>
<protein>
    <submittedName>
        <fullName evidence="2">Uncharacterized protein</fullName>
    </submittedName>
</protein>
<name>A0A6A3EDB9_9STRA</name>
<proteinExistence type="predicted"/>
<gene>
    <name evidence="2" type="ORF">PF009_g21695</name>
</gene>
<accession>A0A6A3EDB9</accession>
<feature type="compositionally biased region" description="Acidic residues" evidence="1">
    <location>
        <begin position="37"/>
        <end position="49"/>
    </location>
</feature>
<evidence type="ECO:0000256" key="1">
    <source>
        <dbReference type="SAM" id="MobiDB-lite"/>
    </source>
</evidence>
<sequence>MARSSVSGDKSSKFWDEAAGCGKRGGVAGGDPPVSDATDEPPDPPEDSPECSPSSEPGGDGLPPSSLLDGEPSAGDPG</sequence>
<dbReference type="Proteomes" id="UP000429523">
    <property type="component" value="Unassembled WGS sequence"/>
</dbReference>
<evidence type="ECO:0000313" key="3">
    <source>
        <dbReference type="Proteomes" id="UP000429523"/>
    </source>
</evidence>
<evidence type="ECO:0000313" key="2">
    <source>
        <dbReference type="EMBL" id="KAE8928148.1"/>
    </source>
</evidence>
<feature type="region of interest" description="Disordered" evidence="1">
    <location>
        <begin position="1"/>
        <end position="78"/>
    </location>
</feature>
<organism evidence="2 3">
    <name type="scientific">Phytophthora fragariae</name>
    <dbReference type="NCBI Taxonomy" id="53985"/>
    <lineage>
        <taxon>Eukaryota</taxon>
        <taxon>Sar</taxon>
        <taxon>Stramenopiles</taxon>
        <taxon>Oomycota</taxon>
        <taxon>Peronosporomycetes</taxon>
        <taxon>Peronosporales</taxon>
        <taxon>Peronosporaceae</taxon>
        <taxon>Phytophthora</taxon>
    </lineage>
</organism>